<dbReference type="RefSeq" id="XP_003034087.1">
    <property type="nucleotide sequence ID" value="XM_003034041.1"/>
</dbReference>
<dbReference type="KEGG" id="scm:SCHCO_02534141"/>
<gene>
    <name evidence="2" type="ORF">SCHCODRAFT_233760</name>
</gene>
<keyword evidence="3" id="KW-1185">Reference proteome</keyword>
<sequence length="459" mass="51449">MGSDRELMAKSPLLRLPPEVMELIVREVGRSKDVASICQCSTHLYDVGIRTLYDMPLAHNMKSMVRLLKSIVKKPELALCVKQFTFDWAVKDAALVIGDNVLASFMRLAIRATECMDNVYGLYMKMVPDLPGLLGPRVIANLTHCSLAITRTAIPFLKANAANIVDLEFADNDAVPEPDRVLPGKIAFPRLANADVPAHIAHLVFPGTSATSATILLAYDEDERAEELKNLECLAELPLTSMKVSAAHLHPEVMPVLARCAPRLGSLVIESIITQTPRSRQLFFRACEEHISAFERLRGFAVSVRPGIFNFEAEVPTLKDLDKMSDIVQRLSARCRTLQFMNMGFDLFWFPTGDVWMPRTINALAPDSELVNVLSTWMMNRVAKNPALMRAMISQAVRDYPAQLRELERSHGVKIRDPEVYGNQYYDFEGDEDEEDEGEGDEEQDGEEWMTDEDSGSEE</sequence>
<dbReference type="HOGENOM" id="CLU_596053_0_0_1"/>
<dbReference type="OrthoDB" id="10490680at2759"/>
<dbReference type="Proteomes" id="UP000007431">
    <property type="component" value="Unassembled WGS sequence"/>
</dbReference>
<evidence type="ECO:0000313" key="2">
    <source>
        <dbReference type="EMBL" id="EFI99184.1"/>
    </source>
</evidence>
<accession>D8PY37</accession>
<name>D8PY37_SCHCM</name>
<proteinExistence type="predicted"/>
<dbReference type="AlphaFoldDB" id="D8PY37"/>
<reference evidence="2 3" key="1">
    <citation type="journal article" date="2010" name="Nat. Biotechnol.">
        <title>Genome sequence of the model mushroom Schizophyllum commune.</title>
        <authorList>
            <person name="Ohm R.A."/>
            <person name="de Jong J.F."/>
            <person name="Lugones L.G."/>
            <person name="Aerts A."/>
            <person name="Kothe E."/>
            <person name="Stajich J.E."/>
            <person name="de Vries R.P."/>
            <person name="Record E."/>
            <person name="Levasseur A."/>
            <person name="Baker S.E."/>
            <person name="Bartholomew K.A."/>
            <person name="Coutinho P.M."/>
            <person name="Erdmann S."/>
            <person name="Fowler T.J."/>
            <person name="Gathman A.C."/>
            <person name="Lombard V."/>
            <person name="Henrissat B."/>
            <person name="Knabe N."/>
            <person name="Kuees U."/>
            <person name="Lilly W.W."/>
            <person name="Lindquist E."/>
            <person name="Lucas S."/>
            <person name="Magnuson J.K."/>
            <person name="Piumi F."/>
            <person name="Raudaskoski M."/>
            <person name="Salamov A."/>
            <person name="Schmutz J."/>
            <person name="Schwarze F.W.M.R."/>
            <person name="vanKuyk P.A."/>
            <person name="Horton J.S."/>
            <person name="Grigoriev I.V."/>
            <person name="Woesten H.A.B."/>
        </authorList>
    </citation>
    <scope>NUCLEOTIDE SEQUENCE [LARGE SCALE GENOMIC DNA]</scope>
    <source>
        <strain evidence="3">H4-8 / FGSC 9210</strain>
    </source>
</reference>
<dbReference type="GeneID" id="9586649"/>
<organism evidence="3">
    <name type="scientific">Schizophyllum commune (strain H4-8 / FGSC 9210)</name>
    <name type="common">Split gill fungus</name>
    <dbReference type="NCBI Taxonomy" id="578458"/>
    <lineage>
        <taxon>Eukaryota</taxon>
        <taxon>Fungi</taxon>
        <taxon>Dikarya</taxon>
        <taxon>Basidiomycota</taxon>
        <taxon>Agaricomycotina</taxon>
        <taxon>Agaricomycetes</taxon>
        <taxon>Agaricomycetidae</taxon>
        <taxon>Agaricales</taxon>
        <taxon>Schizophyllaceae</taxon>
        <taxon>Schizophyllum</taxon>
    </lineage>
</organism>
<feature type="region of interest" description="Disordered" evidence="1">
    <location>
        <begin position="418"/>
        <end position="459"/>
    </location>
</feature>
<protein>
    <recommendedName>
        <fullName evidence="4">F-box domain-containing protein</fullName>
    </recommendedName>
</protein>
<evidence type="ECO:0000313" key="3">
    <source>
        <dbReference type="Proteomes" id="UP000007431"/>
    </source>
</evidence>
<evidence type="ECO:0008006" key="4">
    <source>
        <dbReference type="Google" id="ProtNLM"/>
    </source>
</evidence>
<dbReference type="VEuPathDB" id="FungiDB:SCHCODRAFT_02534141"/>
<evidence type="ECO:0000256" key="1">
    <source>
        <dbReference type="SAM" id="MobiDB-lite"/>
    </source>
</evidence>
<dbReference type="EMBL" id="GL377304">
    <property type="protein sequence ID" value="EFI99184.1"/>
    <property type="molecule type" value="Genomic_DNA"/>
</dbReference>
<feature type="compositionally biased region" description="Acidic residues" evidence="1">
    <location>
        <begin position="428"/>
        <end position="459"/>
    </location>
</feature>
<dbReference type="InParanoid" id="D8PY37"/>